<keyword evidence="9" id="KW-0249">Electron transport</keyword>
<keyword evidence="3" id="KW-0813">Transport</keyword>
<evidence type="ECO:0000256" key="1">
    <source>
        <dbReference type="ARBA" id="ARBA00004273"/>
    </source>
</evidence>
<evidence type="ECO:0000256" key="13">
    <source>
        <dbReference type="ARBA" id="ARBA00023136"/>
    </source>
</evidence>
<evidence type="ECO:0000256" key="6">
    <source>
        <dbReference type="ARBA" id="ARBA00022692"/>
    </source>
</evidence>
<dbReference type="GO" id="GO:0020037">
    <property type="term" value="F:heme binding"/>
    <property type="evidence" value="ECO:0007669"/>
    <property type="project" value="InterPro"/>
</dbReference>
<evidence type="ECO:0000256" key="10">
    <source>
        <dbReference type="ARBA" id="ARBA00022989"/>
    </source>
</evidence>
<feature type="transmembrane region" description="Helical" evidence="16">
    <location>
        <begin position="140"/>
        <end position="159"/>
    </location>
</feature>
<keyword evidence="8" id="KW-0999">Mitochondrion inner membrane</keyword>
<evidence type="ECO:0000256" key="2">
    <source>
        <dbReference type="ARBA" id="ARBA00006488"/>
    </source>
</evidence>
<dbReference type="Gene3D" id="1.10.760.10">
    <property type="entry name" value="Cytochrome c-like domain"/>
    <property type="match status" value="1"/>
</dbReference>
<dbReference type="PANTHER" id="PTHR10266">
    <property type="entry name" value="CYTOCHROME C1"/>
    <property type="match status" value="1"/>
</dbReference>
<dbReference type="InterPro" id="IPR002326">
    <property type="entry name" value="Cyt_c1"/>
</dbReference>
<gene>
    <name evidence="17" type="ORF">Ctob_006621</name>
</gene>
<keyword evidence="10 16" id="KW-1133">Transmembrane helix</keyword>
<keyword evidence="18" id="KW-1185">Reference proteome</keyword>
<comment type="subcellular location">
    <subcellularLocation>
        <location evidence="1">Mitochondrion inner membrane</location>
    </subcellularLocation>
</comment>
<dbReference type="PANTHER" id="PTHR10266:SF3">
    <property type="entry name" value="CYTOCHROME C1, HEME PROTEIN, MITOCHONDRIAL"/>
    <property type="match status" value="1"/>
</dbReference>
<dbReference type="GO" id="GO:0046872">
    <property type="term" value="F:metal ion binding"/>
    <property type="evidence" value="ECO:0007669"/>
    <property type="project" value="UniProtKB-KW"/>
</dbReference>
<comment type="similarity">
    <text evidence="2">Belongs to the cytochrome c family.</text>
</comment>
<evidence type="ECO:0000256" key="16">
    <source>
        <dbReference type="SAM" id="Phobius"/>
    </source>
</evidence>
<dbReference type="OrthoDB" id="5925at2759"/>
<evidence type="ECO:0000256" key="14">
    <source>
        <dbReference type="PIRSR" id="PIRSR602326-1"/>
    </source>
</evidence>
<evidence type="ECO:0000256" key="3">
    <source>
        <dbReference type="ARBA" id="ARBA00022448"/>
    </source>
</evidence>
<evidence type="ECO:0000256" key="11">
    <source>
        <dbReference type="ARBA" id="ARBA00023004"/>
    </source>
</evidence>
<organism evidence="17 18">
    <name type="scientific">Chrysochromulina tobinii</name>
    <dbReference type="NCBI Taxonomy" id="1460289"/>
    <lineage>
        <taxon>Eukaryota</taxon>
        <taxon>Haptista</taxon>
        <taxon>Haptophyta</taxon>
        <taxon>Prymnesiophyceae</taxon>
        <taxon>Prymnesiales</taxon>
        <taxon>Chrysochromulinaceae</taxon>
        <taxon>Chrysochromulina</taxon>
    </lineage>
</organism>
<dbReference type="InterPro" id="IPR036909">
    <property type="entry name" value="Cyt_c-like_dom_sf"/>
</dbReference>
<dbReference type="AlphaFoldDB" id="A0A0M0JB39"/>
<evidence type="ECO:0000256" key="9">
    <source>
        <dbReference type="ARBA" id="ARBA00022982"/>
    </source>
</evidence>
<evidence type="ECO:0000313" key="17">
    <source>
        <dbReference type="EMBL" id="KOO23809.1"/>
    </source>
</evidence>
<evidence type="ECO:0000256" key="5">
    <source>
        <dbReference type="ARBA" id="ARBA00022660"/>
    </source>
</evidence>
<name>A0A0M0JB39_9EUKA</name>
<keyword evidence="12" id="KW-0496">Mitochondrion</keyword>
<dbReference type="Gene3D" id="1.20.5.100">
    <property type="entry name" value="Cytochrome c1, transmembrane anchor, C-terminal"/>
    <property type="match status" value="1"/>
</dbReference>
<evidence type="ECO:0000256" key="8">
    <source>
        <dbReference type="ARBA" id="ARBA00022792"/>
    </source>
</evidence>
<dbReference type="Pfam" id="PF02167">
    <property type="entry name" value="Cytochrom_C1"/>
    <property type="match status" value="1"/>
</dbReference>
<keyword evidence="5" id="KW-0679">Respiratory chain</keyword>
<dbReference type="Proteomes" id="UP000037460">
    <property type="component" value="Unassembled WGS sequence"/>
</dbReference>
<reference evidence="18" key="1">
    <citation type="journal article" date="2015" name="PLoS Genet.">
        <title>Genome Sequence and Transcriptome Analyses of Chrysochromulina tobin: Metabolic Tools for Enhanced Algal Fitness in the Prominent Order Prymnesiales (Haptophyceae).</title>
        <authorList>
            <person name="Hovde B.T."/>
            <person name="Deodato C.R."/>
            <person name="Hunsperger H.M."/>
            <person name="Ryken S.A."/>
            <person name="Yost W."/>
            <person name="Jha R.K."/>
            <person name="Patterson J."/>
            <person name="Monnat R.J. Jr."/>
            <person name="Barlow S.B."/>
            <person name="Starkenburg S.R."/>
            <person name="Cattolico R.A."/>
        </authorList>
    </citation>
    <scope>NUCLEOTIDE SEQUENCE</scope>
    <source>
        <strain evidence="18">CCMP291</strain>
    </source>
</reference>
<protein>
    <submittedName>
        <fullName evidence="17">Cytochrome c1-heme mitochondrial-like protein</fullName>
    </submittedName>
</protein>
<dbReference type="GO" id="GO:0009055">
    <property type="term" value="F:electron transfer activity"/>
    <property type="evidence" value="ECO:0007669"/>
    <property type="project" value="InterPro"/>
</dbReference>
<feature type="region of interest" description="Disordered" evidence="15">
    <location>
        <begin position="1"/>
        <end position="34"/>
    </location>
</feature>
<evidence type="ECO:0000256" key="15">
    <source>
        <dbReference type="SAM" id="MobiDB-lite"/>
    </source>
</evidence>
<dbReference type="SUPFAM" id="SSF46626">
    <property type="entry name" value="Cytochrome c"/>
    <property type="match status" value="1"/>
</dbReference>
<proteinExistence type="inferred from homology"/>
<evidence type="ECO:0000313" key="18">
    <source>
        <dbReference type="Proteomes" id="UP000037460"/>
    </source>
</evidence>
<dbReference type="SUPFAM" id="SSF81496">
    <property type="entry name" value="Cytochrome c1 subunit of cytochrome bc1 complex (Ubiquinol-cytochrome c reductase), transmembrane anchor"/>
    <property type="match status" value="1"/>
</dbReference>
<dbReference type="GO" id="GO:0006122">
    <property type="term" value="P:mitochondrial electron transport, ubiquinol to cytochrome c"/>
    <property type="evidence" value="ECO:0007669"/>
    <property type="project" value="TreeGrafter"/>
</dbReference>
<keyword evidence="4 14" id="KW-0349">Heme</keyword>
<dbReference type="GO" id="GO:0005743">
    <property type="term" value="C:mitochondrial inner membrane"/>
    <property type="evidence" value="ECO:0007669"/>
    <property type="project" value="UniProtKB-SubCell"/>
</dbReference>
<feature type="binding site" description="covalent" evidence="14">
    <location>
        <position position="97"/>
    </location>
    <ligand>
        <name>heme c</name>
        <dbReference type="ChEBI" id="CHEBI:61717"/>
    </ligand>
</feature>
<dbReference type="InterPro" id="IPR021157">
    <property type="entry name" value="Cyt_c1_TM_anchor_C"/>
</dbReference>
<keyword evidence="7 14" id="KW-0479">Metal-binding</keyword>
<evidence type="ECO:0000256" key="12">
    <source>
        <dbReference type="ARBA" id="ARBA00023128"/>
    </source>
</evidence>
<evidence type="ECO:0000256" key="4">
    <source>
        <dbReference type="ARBA" id="ARBA00022617"/>
    </source>
</evidence>
<dbReference type="EMBL" id="JWZX01003154">
    <property type="protein sequence ID" value="KOO23809.1"/>
    <property type="molecule type" value="Genomic_DNA"/>
</dbReference>
<comment type="caution">
    <text evidence="17">The sequence shown here is derived from an EMBL/GenBank/DDBJ whole genome shotgun (WGS) entry which is preliminary data.</text>
</comment>
<dbReference type="FunFam" id="1.20.5.100:FF:000003">
    <property type="entry name" value="Cytochrome c1, heme protein, mitochondrial"/>
    <property type="match status" value="1"/>
</dbReference>
<dbReference type="PRINTS" id="PR00603">
    <property type="entry name" value="CYTOCHROMEC1"/>
</dbReference>
<comment type="cofactor">
    <cofactor evidence="14">
        <name>heme c</name>
        <dbReference type="ChEBI" id="CHEBI:61717"/>
    </cofactor>
    <text evidence="14">Binds 1 heme c group covalently per subunit.</text>
</comment>
<keyword evidence="11 14" id="KW-0408">Iron</keyword>
<accession>A0A0M0JB39</accession>
<keyword evidence="13 16" id="KW-0472">Membrane</keyword>
<feature type="compositionally biased region" description="Basic and acidic residues" evidence="15">
    <location>
        <begin position="1"/>
        <end position="23"/>
    </location>
</feature>
<evidence type="ECO:0000256" key="7">
    <source>
        <dbReference type="ARBA" id="ARBA00022723"/>
    </source>
</evidence>
<sequence>MAEGIDVKDGPNDEGEYFERPGKPSDYMPSPYPNEEAARFANNGAYPPDLSLIVKARHGGADYIFALLTGYKDVPAGIAPRETQYYNPYFAGGWIGMPPPLNDGAVDYDDGTAATASQMAKDVSIFLAWTSEPEHDERKLAGFKAMVALTIMFGFTWYYKRMKWSPIKNRRLELY</sequence>
<keyword evidence="6 16" id="KW-0812">Transmembrane</keyword>